<gene>
    <name evidence="2" type="ORF">BGZ96_003376</name>
</gene>
<feature type="non-terminal residue" evidence="2">
    <location>
        <position position="122"/>
    </location>
</feature>
<keyword evidence="3" id="KW-1185">Reference proteome</keyword>
<accession>A0ABQ7K7N6</accession>
<evidence type="ECO:0000313" key="3">
    <source>
        <dbReference type="Proteomes" id="UP001194696"/>
    </source>
</evidence>
<dbReference type="Proteomes" id="UP001194696">
    <property type="component" value="Unassembled WGS sequence"/>
</dbReference>
<name>A0ABQ7K7N6_9FUNG</name>
<dbReference type="EMBL" id="JAAAIM010000172">
    <property type="protein sequence ID" value="KAG0293048.1"/>
    <property type="molecule type" value="Genomic_DNA"/>
</dbReference>
<proteinExistence type="predicted"/>
<evidence type="ECO:0000256" key="1">
    <source>
        <dbReference type="SAM" id="MobiDB-lite"/>
    </source>
</evidence>
<reference evidence="2 3" key="1">
    <citation type="journal article" date="2020" name="Fungal Divers.">
        <title>Resolving the Mortierellaceae phylogeny through synthesis of multi-gene phylogenetics and phylogenomics.</title>
        <authorList>
            <person name="Vandepol N."/>
            <person name="Liber J."/>
            <person name="Desiro A."/>
            <person name="Na H."/>
            <person name="Kennedy M."/>
            <person name="Barry K."/>
            <person name="Grigoriev I.V."/>
            <person name="Miller A.N."/>
            <person name="O'Donnell K."/>
            <person name="Stajich J.E."/>
            <person name="Bonito G."/>
        </authorList>
    </citation>
    <scope>NUCLEOTIDE SEQUENCE [LARGE SCALE GENOMIC DNA]</scope>
    <source>
        <strain evidence="2 3">AD045</strain>
    </source>
</reference>
<feature type="compositionally biased region" description="Low complexity" evidence="1">
    <location>
        <begin position="1"/>
        <end position="20"/>
    </location>
</feature>
<feature type="region of interest" description="Disordered" evidence="1">
    <location>
        <begin position="1"/>
        <end position="43"/>
    </location>
</feature>
<evidence type="ECO:0000313" key="2">
    <source>
        <dbReference type="EMBL" id="KAG0293048.1"/>
    </source>
</evidence>
<protein>
    <submittedName>
        <fullName evidence="2">Uncharacterized protein</fullName>
    </submittedName>
</protein>
<sequence length="122" mass="13397">MAAQDTSESNPQQQPTPNSQVMDRDSYNDRTPQTTYRTFDPSLGTVSASAALSDDYDPPRPTTQVDVNIQALAESLTLKELVGQMTQIQIGMLLNQDGELDLGKVQYWVGEWGVGSFLDTPT</sequence>
<organism evidence="2 3">
    <name type="scientific">Linnemannia gamsii</name>
    <dbReference type="NCBI Taxonomy" id="64522"/>
    <lineage>
        <taxon>Eukaryota</taxon>
        <taxon>Fungi</taxon>
        <taxon>Fungi incertae sedis</taxon>
        <taxon>Mucoromycota</taxon>
        <taxon>Mortierellomycotina</taxon>
        <taxon>Mortierellomycetes</taxon>
        <taxon>Mortierellales</taxon>
        <taxon>Mortierellaceae</taxon>
        <taxon>Linnemannia</taxon>
    </lineage>
</organism>
<comment type="caution">
    <text evidence="2">The sequence shown here is derived from an EMBL/GenBank/DDBJ whole genome shotgun (WGS) entry which is preliminary data.</text>
</comment>